<accession>A0A2H3E644</accession>
<evidence type="ECO:0000313" key="2">
    <source>
        <dbReference type="Proteomes" id="UP000217790"/>
    </source>
</evidence>
<dbReference type="InParanoid" id="A0A2H3E644"/>
<dbReference type="SUPFAM" id="SSF52047">
    <property type="entry name" value="RNI-like"/>
    <property type="match status" value="1"/>
</dbReference>
<protein>
    <recommendedName>
        <fullName evidence="3">F-box domain-containing protein</fullName>
    </recommendedName>
</protein>
<evidence type="ECO:0000313" key="1">
    <source>
        <dbReference type="EMBL" id="PBL02916.1"/>
    </source>
</evidence>
<sequence>MASLPQELLDDIVDELSKDRESLRALHSTSRSFRHRAQIHLFQSIHLPEKRSCHSFLELCTASPNILDLVETLEVTVFIDRDEYQALGNHSLLNLRSLRINGGPGILPGRHLSRVNIHEIPSSLFTYSSITSLTLASLNIKSDRHLRNILRSFPSLQTLVMNGVRVCVSDPFSSLYGPEAKENVEDDGPEIENLSISFASFNLCNISTLLQVKGRPFVLRGLRRLSCTWVQHWHGMLDVLVVLYATKRTLQELHVCHRDVTYWGTYQRSHVLDFSHIACVTFEAPRRSIDQIIGLSWFTECLEYQEDGPARISQLRLSFRIPNFETVLSDRYRNVWRSLDRILAVERFASLEKFNISVVIEGAIVVTGEEDQLDLPRMDQAVSSSFPTLHEQGKVFVQIVGP</sequence>
<proteinExistence type="predicted"/>
<dbReference type="AlphaFoldDB" id="A0A2H3E644"/>
<dbReference type="EMBL" id="KZ293645">
    <property type="protein sequence ID" value="PBL02916.1"/>
    <property type="molecule type" value="Genomic_DNA"/>
</dbReference>
<name>A0A2H3E644_ARMGA</name>
<dbReference type="OrthoDB" id="2745898at2759"/>
<keyword evidence="2" id="KW-1185">Reference proteome</keyword>
<gene>
    <name evidence="1" type="ORF">ARMGADRAFT_1006231</name>
</gene>
<reference evidence="2" key="1">
    <citation type="journal article" date="2017" name="Nat. Ecol. Evol.">
        <title>Genome expansion and lineage-specific genetic innovations in the forest pathogenic fungi Armillaria.</title>
        <authorList>
            <person name="Sipos G."/>
            <person name="Prasanna A.N."/>
            <person name="Walter M.C."/>
            <person name="O'Connor E."/>
            <person name="Balint B."/>
            <person name="Krizsan K."/>
            <person name="Kiss B."/>
            <person name="Hess J."/>
            <person name="Varga T."/>
            <person name="Slot J."/>
            <person name="Riley R."/>
            <person name="Boka B."/>
            <person name="Rigling D."/>
            <person name="Barry K."/>
            <person name="Lee J."/>
            <person name="Mihaltcheva S."/>
            <person name="LaButti K."/>
            <person name="Lipzen A."/>
            <person name="Waldron R."/>
            <person name="Moloney N.M."/>
            <person name="Sperisen C."/>
            <person name="Kredics L."/>
            <person name="Vagvoelgyi C."/>
            <person name="Patrignani A."/>
            <person name="Fitzpatrick D."/>
            <person name="Nagy I."/>
            <person name="Doyle S."/>
            <person name="Anderson J.B."/>
            <person name="Grigoriev I.V."/>
            <person name="Gueldener U."/>
            <person name="Muensterkoetter M."/>
            <person name="Nagy L.G."/>
        </authorList>
    </citation>
    <scope>NUCLEOTIDE SEQUENCE [LARGE SCALE GENOMIC DNA]</scope>
    <source>
        <strain evidence="2">Ar21-2</strain>
    </source>
</reference>
<organism evidence="1 2">
    <name type="scientific">Armillaria gallica</name>
    <name type="common">Bulbous honey fungus</name>
    <name type="synonym">Armillaria bulbosa</name>
    <dbReference type="NCBI Taxonomy" id="47427"/>
    <lineage>
        <taxon>Eukaryota</taxon>
        <taxon>Fungi</taxon>
        <taxon>Dikarya</taxon>
        <taxon>Basidiomycota</taxon>
        <taxon>Agaricomycotina</taxon>
        <taxon>Agaricomycetes</taxon>
        <taxon>Agaricomycetidae</taxon>
        <taxon>Agaricales</taxon>
        <taxon>Marasmiineae</taxon>
        <taxon>Physalacriaceae</taxon>
        <taxon>Armillaria</taxon>
    </lineage>
</organism>
<evidence type="ECO:0008006" key="3">
    <source>
        <dbReference type="Google" id="ProtNLM"/>
    </source>
</evidence>
<dbReference type="Proteomes" id="UP000217790">
    <property type="component" value="Unassembled WGS sequence"/>
</dbReference>
<dbReference type="OMA" id="TECLEYQ"/>